<organism evidence="3">
    <name type="scientific">Karlodinium veneficum</name>
    <name type="common">Dinoflagellate</name>
    <name type="synonym">Karlodinium micrum</name>
    <dbReference type="NCBI Taxonomy" id="407301"/>
    <lineage>
        <taxon>Eukaryota</taxon>
        <taxon>Sar</taxon>
        <taxon>Alveolata</taxon>
        <taxon>Dinophyceae</taxon>
        <taxon>Gymnodiniales</taxon>
        <taxon>Kareniaceae</taxon>
        <taxon>Karlodinium</taxon>
    </lineage>
</organism>
<dbReference type="GO" id="GO:0005743">
    <property type="term" value="C:mitochondrial inner membrane"/>
    <property type="evidence" value="ECO:0007669"/>
    <property type="project" value="UniProtKB-SubCell"/>
</dbReference>
<keyword evidence="1" id="KW-0653">Protein transport</keyword>
<dbReference type="Gene3D" id="1.10.287.810">
    <property type="entry name" value="Mitochondrial import inner membrane translocase subunit tim13 like domains"/>
    <property type="match status" value="1"/>
</dbReference>
<comment type="subcellular location">
    <subcellularLocation>
        <location evidence="1">Mitochondrion inner membrane</location>
        <topology evidence="1">Peripheral membrane protein</topology>
        <orientation evidence="1">Intermembrane side</orientation>
    </subcellularLocation>
</comment>
<keyword evidence="1" id="KW-0813">Transport</keyword>
<comment type="similarity">
    <text evidence="1">Belongs to the small Tim family.</text>
</comment>
<dbReference type="InterPro" id="IPR035427">
    <property type="entry name" value="Tim10-like_dom_sf"/>
</dbReference>
<dbReference type="EMBL" id="HQ199289">
    <property type="protein sequence ID" value="ADV91217.1"/>
    <property type="molecule type" value="mRNA"/>
</dbReference>
<reference evidence="3" key="1">
    <citation type="journal article" date="2011" name="J. Mol. Biol.">
        <title>Analysis of dinoflagellate mitochondrial protein sorting signals indicates a highly stable protein targeting system across eukaryotic diversity.</title>
        <authorList>
            <person name="Danne J.C."/>
            <person name="Waller R.F."/>
        </authorList>
    </citation>
    <scope>NUCLEOTIDE SEQUENCE</scope>
</reference>
<keyword evidence="1" id="KW-0999">Mitochondrion inner membrane</keyword>
<evidence type="ECO:0000313" key="3">
    <source>
        <dbReference type="EMBL" id="ADV91217.1"/>
    </source>
</evidence>
<name>F2WQ72_KARVE</name>
<keyword evidence="1" id="KW-0143">Chaperone</keyword>
<accession>F2WQ72</accession>
<dbReference type="Pfam" id="PF02953">
    <property type="entry name" value="zf-Tim10_DDP"/>
    <property type="match status" value="1"/>
</dbReference>
<feature type="domain" description="Tim10-like" evidence="2">
    <location>
        <begin position="15"/>
        <end position="72"/>
    </location>
</feature>
<keyword evidence="1" id="KW-0811">Translocation</keyword>
<keyword evidence="1" id="KW-1015">Disulfide bond</keyword>
<dbReference type="InterPro" id="IPR004217">
    <property type="entry name" value="Tim10-like"/>
</dbReference>
<comment type="subunit">
    <text evidence="1">Heterohexamer.</text>
</comment>
<proteinExistence type="evidence at transcript level"/>
<dbReference type="SUPFAM" id="SSF144122">
    <property type="entry name" value="Tim10-like"/>
    <property type="match status" value="1"/>
</dbReference>
<keyword evidence="1" id="KW-0472">Membrane</keyword>
<comment type="domain">
    <text evidence="1">The twin CX3C motif contains 4 conserved Cys residues that form 2 disulfide bonds in the mitochondrial intermembrane space.</text>
</comment>
<sequence>MEQSDIERTQGLLQMQTLIQGQKVTMKILGLCFDRCVDVPDTQLQFKEQQCLWQCTQRLFETESFLVKRLQAAQKQKMG</sequence>
<dbReference type="GO" id="GO:0015031">
    <property type="term" value="P:protein transport"/>
    <property type="evidence" value="ECO:0007669"/>
    <property type="project" value="UniProtKB-KW"/>
</dbReference>
<protein>
    <recommendedName>
        <fullName evidence="1">Mitochondrial import inner membrane translocase subunit</fullName>
    </recommendedName>
</protein>
<comment type="function">
    <text evidence="1">Mitochondrial intermembrane chaperone that participates in the import and insertion of some multi-pass transmembrane proteins into the mitochondrial inner membrane. Also required for the transfer of beta-barrel precursors from the TOM complex to the sorting and assembly machinery (SAM complex) of the outer membrane. Acts as a chaperone-like protein that protects the hydrophobic precursors from aggregation and guide them through the mitochondrial intermembrane space.</text>
</comment>
<evidence type="ECO:0000259" key="2">
    <source>
        <dbReference type="Pfam" id="PF02953"/>
    </source>
</evidence>
<dbReference type="AlphaFoldDB" id="F2WQ72"/>
<keyword evidence="1" id="KW-0496">Mitochondrion</keyword>
<evidence type="ECO:0000256" key="1">
    <source>
        <dbReference type="RuleBase" id="RU367043"/>
    </source>
</evidence>